<dbReference type="InterPro" id="IPR036465">
    <property type="entry name" value="vWFA_dom_sf"/>
</dbReference>
<keyword evidence="1" id="KW-0175">Coiled coil</keyword>
<name>A0A381NER5_9ZZZZ</name>
<gene>
    <name evidence="3" type="ORF">METZ01_LOCUS5906</name>
</gene>
<feature type="coiled-coil region" evidence="1">
    <location>
        <begin position="284"/>
        <end position="311"/>
    </location>
</feature>
<evidence type="ECO:0000313" key="3">
    <source>
        <dbReference type="EMBL" id="SUZ53052.1"/>
    </source>
</evidence>
<dbReference type="InterPro" id="IPR002881">
    <property type="entry name" value="DUF58"/>
</dbReference>
<feature type="domain" description="DUF58" evidence="2">
    <location>
        <begin position="65"/>
        <end position="290"/>
    </location>
</feature>
<dbReference type="AlphaFoldDB" id="A0A381NER5"/>
<sequence length="326" mass="37489">MSAKLQIDPHHARYQSKGAIITLQQLLVQRYAAKTLEYLAHTRSIAGISGLHLSKMRGRGIDFEEFRPYQPGDDIRLIDWRVTARTNRPFTKVFREERERPVIIAVDQTHNMYFGSQIAFKSVIAAQAAAVFCWLAIDNGDRVGGLVFSDFEASLVRPKRSRRSALHLLNQVYLYNQNLQHAKDPEPQTPSDSDFRPGLAHALGQIRRITKPGSTLYVISDFVTMDDKALQYLNQLSRHNNVICCFIYDALEETLPVPGIYSITDGFRKGALNTHSKKARNRYTDQFHERSESLESELERLQIRFLKMRTNQLVVEQIRKWIAKNS</sequence>
<dbReference type="Pfam" id="PF01882">
    <property type="entry name" value="DUF58"/>
    <property type="match status" value="1"/>
</dbReference>
<dbReference type="SUPFAM" id="SSF53300">
    <property type="entry name" value="vWA-like"/>
    <property type="match status" value="1"/>
</dbReference>
<accession>A0A381NER5</accession>
<dbReference type="PANTHER" id="PTHR33608:SF12">
    <property type="entry name" value="DUF58 DOMAIN-CONTAINING PROTEIN"/>
    <property type="match status" value="1"/>
</dbReference>
<proteinExistence type="predicted"/>
<evidence type="ECO:0000259" key="2">
    <source>
        <dbReference type="Pfam" id="PF01882"/>
    </source>
</evidence>
<dbReference type="PANTHER" id="PTHR33608">
    <property type="entry name" value="BLL2464 PROTEIN"/>
    <property type="match status" value="1"/>
</dbReference>
<protein>
    <recommendedName>
        <fullName evidence="2">DUF58 domain-containing protein</fullName>
    </recommendedName>
</protein>
<evidence type="ECO:0000256" key="1">
    <source>
        <dbReference type="SAM" id="Coils"/>
    </source>
</evidence>
<organism evidence="3">
    <name type="scientific">marine metagenome</name>
    <dbReference type="NCBI Taxonomy" id="408172"/>
    <lineage>
        <taxon>unclassified sequences</taxon>
        <taxon>metagenomes</taxon>
        <taxon>ecological metagenomes</taxon>
    </lineage>
</organism>
<dbReference type="EMBL" id="UINC01000310">
    <property type="protein sequence ID" value="SUZ53052.1"/>
    <property type="molecule type" value="Genomic_DNA"/>
</dbReference>
<reference evidence="3" key="1">
    <citation type="submission" date="2018-05" db="EMBL/GenBank/DDBJ databases">
        <authorList>
            <person name="Lanie J.A."/>
            <person name="Ng W.-L."/>
            <person name="Kazmierczak K.M."/>
            <person name="Andrzejewski T.M."/>
            <person name="Davidsen T.M."/>
            <person name="Wayne K.J."/>
            <person name="Tettelin H."/>
            <person name="Glass J.I."/>
            <person name="Rusch D."/>
            <person name="Podicherti R."/>
            <person name="Tsui H.-C.T."/>
            <person name="Winkler M.E."/>
        </authorList>
    </citation>
    <scope>NUCLEOTIDE SEQUENCE</scope>
</reference>